<evidence type="ECO:0000313" key="5">
    <source>
        <dbReference type="EMBL" id="KAK7408476.1"/>
    </source>
</evidence>
<feature type="chain" id="PRO_5046695024" description="CBM-cenC domain-containing protein" evidence="3">
    <location>
        <begin position="20"/>
        <end position="274"/>
    </location>
</feature>
<feature type="compositionally biased region" description="Low complexity" evidence="2">
    <location>
        <begin position="28"/>
        <end position="62"/>
    </location>
</feature>
<reference evidence="5 6" key="1">
    <citation type="journal article" date="2025" name="Microbiol. Resour. Announc.">
        <title>Draft genome sequences for Neonectria magnoliae and Neonectria punicea, canker pathogens of Liriodendron tulipifera and Acer saccharum in West Virginia.</title>
        <authorList>
            <person name="Petronek H.M."/>
            <person name="Kasson M.T."/>
            <person name="Metheny A.M."/>
            <person name="Stauder C.M."/>
            <person name="Lovett B."/>
            <person name="Lynch S.C."/>
            <person name="Garnas J.R."/>
            <person name="Kasson L.R."/>
            <person name="Stajich J.E."/>
        </authorList>
    </citation>
    <scope>NUCLEOTIDE SEQUENCE [LARGE SCALE GENOMIC DNA]</scope>
    <source>
        <strain evidence="5 6">NRRL 64653</strain>
    </source>
</reference>
<evidence type="ECO:0000256" key="3">
    <source>
        <dbReference type="SAM" id="SignalP"/>
    </source>
</evidence>
<keyword evidence="3" id="KW-0732">Signal</keyword>
<dbReference type="InterPro" id="IPR003305">
    <property type="entry name" value="CenC_carb-bd"/>
</dbReference>
<keyword evidence="6" id="KW-1185">Reference proteome</keyword>
<feature type="compositionally biased region" description="Low complexity" evidence="2">
    <location>
        <begin position="78"/>
        <end position="117"/>
    </location>
</feature>
<proteinExistence type="predicted"/>
<dbReference type="EMBL" id="JAZAVJ010000185">
    <property type="protein sequence ID" value="KAK7408476.1"/>
    <property type="molecule type" value="Genomic_DNA"/>
</dbReference>
<dbReference type="InterPro" id="IPR008979">
    <property type="entry name" value="Galactose-bd-like_sf"/>
</dbReference>
<gene>
    <name evidence="5" type="ORF">QQX98_009343</name>
</gene>
<evidence type="ECO:0000256" key="1">
    <source>
        <dbReference type="ARBA" id="ARBA00022801"/>
    </source>
</evidence>
<feature type="signal peptide" evidence="3">
    <location>
        <begin position="1"/>
        <end position="19"/>
    </location>
</feature>
<evidence type="ECO:0000259" key="4">
    <source>
        <dbReference type="Pfam" id="PF02018"/>
    </source>
</evidence>
<protein>
    <recommendedName>
        <fullName evidence="4">CBM-cenC domain-containing protein</fullName>
    </recommendedName>
</protein>
<evidence type="ECO:0000313" key="6">
    <source>
        <dbReference type="Proteomes" id="UP001498476"/>
    </source>
</evidence>
<dbReference type="Pfam" id="PF02018">
    <property type="entry name" value="CBM_4_9"/>
    <property type="match status" value="1"/>
</dbReference>
<dbReference type="Proteomes" id="UP001498476">
    <property type="component" value="Unassembled WGS sequence"/>
</dbReference>
<sequence>MHLATFILQLLAVSYGVSAGPCRPQSDVSSSLTTEVSSETSLAETISTEVAETSATEISTTETSTTVIFTTETSTTEISTTFTTSESTSTTTESTSTTKSTTTTDSTTSSSETPTPSVINSLRNPGFKDSDLASWLTYASRGTISISTDTFRSGSQSGHVMYSGSSTTSGFYGPADSNTLVAGQAYDVSAWVRQSTSCATIGFGCAISRSSVLLAGLVTKPGAGAINNWMQLKATCTWTQAHIDTGNVGMIIYTSSCGAVSLYADDAVIILKSS</sequence>
<accession>A0ABR1GSY9</accession>
<feature type="region of interest" description="Disordered" evidence="2">
    <location>
        <begin position="78"/>
        <end position="124"/>
    </location>
</feature>
<comment type="caution">
    <text evidence="5">The sequence shown here is derived from an EMBL/GenBank/DDBJ whole genome shotgun (WGS) entry which is preliminary data.</text>
</comment>
<organism evidence="5 6">
    <name type="scientific">Neonectria punicea</name>
    <dbReference type="NCBI Taxonomy" id="979145"/>
    <lineage>
        <taxon>Eukaryota</taxon>
        <taxon>Fungi</taxon>
        <taxon>Dikarya</taxon>
        <taxon>Ascomycota</taxon>
        <taxon>Pezizomycotina</taxon>
        <taxon>Sordariomycetes</taxon>
        <taxon>Hypocreomycetidae</taxon>
        <taxon>Hypocreales</taxon>
        <taxon>Nectriaceae</taxon>
        <taxon>Neonectria</taxon>
    </lineage>
</organism>
<evidence type="ECO:0000256" key="2">
    <source>
        <dbReference type="SAM" id="MobiDB-lite"/>
    </source>
</evidence>
<keyword evidence="1" id="KW-0378">Hydrolase</keyword>
<dbReference type="Gene3D" id="2.60.120.260">
    <property type="entry name" value="Galactose-binding domain-like"/>
    <property type="match status" value="1"/>
</dbReference>
<name>A0ABR1GSY9_9HYPO</name>
<dbReference type="SUPFAM" id="SSF49785">
    <property type="entry name" value="Galactose-binding domain-like"/>
    <property type="match status" value="1"/>
</dbReference>
<feature type="region of interest" description="Disordered" evidence="2">
    <location>
        <begin position="20"/>
        <end position="62"/>
    </location>
</feature>
<feature type="domain" description="CBM-cenC" evidence="4">
    <location>
        <begin position="120"/>
        <end position="200"/>
    </location>
</feature>